<proteinExistence type="predicted"/>
<name>A0AA39SVF4_ACESA</name>
<evidence type="ECO:0000313" key="1">
    <source>
        <dbReference type="EMBL" id="KAK0596429.1"/>
    </source>
</evidence>
<dbReference type="Proteomes" id="UP001168877">
    <property type="component" value="Unassembled WGS sequence"/>
</dbReference>
<reference evidence="1" key="2">
    <citation type="submission" date="2023-06" db="EMBL/GenBank/DDBJ databases">
        <authorList>
            <person name="Swenson N.G."/>
            <person name="Wegrzyn J.L."/>
            <person name="Mcevoy S.L."/>
        </authorList>
    </citation>
    <scope>NUCLEOTIDE SEQUENCE</scope>
    <source>
        <strain evidence="1">NS2018</strain>
        <tissue evidence="1">Leaf</tissue>
    </source>
</reference>
<keyword evidence="2" id="KW-1185">Reference proteome</keyword>
<accession>A0AA39SVF4</accession>
<reference evidence="1" key="1">
    <citation type="journal article" date="2022" name="Plant J.">
        <title>Strategies of tolerance reflected in two North American maple genomes.</title>
        <authorList>
            <person name="McEvoy S.L."/>
            <person name="Sezen U.U."/>
            <person name="Trouern-Trend A."/>
            <person name="McMahon S.M."/>
            <person name="Schaberg P.G."/>
            <person name="Yang J."/>
            <person name="Wegrzyn J.L."/>
            <person name="Swenson N.G."/>
        </authorList>
    </citation>
    <scope>NUCLEOTIDE SEQUENCE</scope>
    <source>
        <strain evidence="1">NS2018</strain>
    </source>
</reference>
<comment type="caution">
    <text evidence="1">The sequence shown here is derived from an EMBL/GenBank/DDBJ whole genome shotgun (WGS) entry which is preliminary data.</text>
</comment>
<gene>
    <name evidence="1" type="ORF">LWI29_015604</name>
</gene>
<dbReference type="AlphaFoldDB" id="A0AA39SVF4"/>
<sequence length="406" mass="47020">MTILKFLHPMDLFDRLNRLEKKSIRVDFGEWSTGLCLCDAPSVNTKIYPILAPENWKGKYAFSPLEQILNQGNGGVDQYRQGWFFPKLPFSPLVLNAMTMAVSEMRDVLNYLMPIMKFLNPIDLFDRLYRLKKRSIGVDLGEFSTGLCLCEPPSSFPKICPILAPENWEGKYSLSPQEKILNEGKEGTGQFRQGWFFPKLPFSPQVLNGTTMAVSEMRDVLNYLADVNEVEYFIFGFNVHFDYWDDKENYAFIRKQLKDFEEDGKLRTIYFTFVDESGSTKVASKFFGKKFPELENKELFLNRNHLFKDRIVNNPRYQDDGENLKKDLSKHHKRMLDCYAACIFCWGFFDKCVKGNLMDGGFQSQKISVMMNYAISFGYKVEQPRYPRPYDPPIPPEHIAASSSSG</sequence>
<dbReference type="EMBL" id="JAUESC010000004">
    <property type="protein sequence ID" value="KAK0596429.1"/>
    <property type="molecule type" value="Genomic_DNA"/>
</dbReference>
<protein>
    <submittedName>
        <fullName evidence="1">Uncharacterized protein</fullName>
    </submittedName>
</protein>
<organism evidence="1 2">
    <name type="scientific">Acer saccharum</name>
    <name type="common">Sugar maple</name>
    <dbReference type="NCBI Taxonomy" id="4024"/>
    <lineage>
        <taxon>Eukaryota</taxon>
        <taxon>Viridiplantae</taxon>
        <taxon>Streptophyta</taxon>
        <taxon>Embryophyta</taxon>
        <taxon>Tracheophyta</taxon>
        <taxon>Spermatophyta</taxon>
        <taxon>Magnoliopsida</taxon>
        <taxon>eudicotyledons</taxon>
        <taxon>Gunneridae</taxon>
        <taxon>Pentapetalae</taxon>
        <taxon>rosids</taxon>
        <taxon>malvids</taxon>
        <taxon>Sapindales</taxon>
        <taxon>Sapindaceae</taxon>
        <taxon>Hippocastanoideae</taxon>
        <taxon>Acereae</taxon>
        <taxon>Acer</taxon>
    </lineage>
</organism>
<evidence type="ECO:0000313" key="2">
    <source>
        <dbReference type="Proteomes" id="UP001168877"/>
    </source>
</evidence>